<dbReference type="EMBL" id="CM002924">
    <property type="protein sequence ID" value="KGN55910.1"/>
    <property type="molecule type" value="Genomic_DNA"/>
</dbReference>
<keyword evidence="1" id="KW-0472">Membrane</keyword>
<accession>A0A0A0L1P9</accession>
<evidence type="ECO:0000313" key="2">
    <source>
        <dbReference type="EMBL" id="KGN55910.1"/>
    </source>
</evidence>
<reference evidence="2 3" key="2">
    <citation type="journal article" date="2009" name="PLoS ONE">
        <title>An integrated genetic and cytogenetic map of the cucumber genome.</title>
        <authorList>
            <person name="Ren Y."/>
            <person name="Zhang Z."/>
            <person name="Liu J."/>
            <person name="Staub J.E."/>
            <person name="Han Y."/>
            <person name="Cheng Z."/>
            <person name="Li X."/>
            <person name="Lu J."/>
            <person name="Miao H."/>
            <person name="Kang H."/>
            <person name="Xie B."/>
            <person name="Gu X."/>
            <person name="Wang X."/>
            <person name="Du Y."/>
            <person name="Jin W."/>
            <person name="Huang S."/>
        </authorList>
    </citation>
    <scope>NUCLEOTIDE SEQUENCE [LARGE SCALE GENOMIC DNA]</scope>
    <source>
        <strain evidence="3">cv. 9930</strain>
    </source>
</reference>
<protein>
    <submittedName>
        <fullName evidence="2">Uncharacterized protein</fullName>
    </submittedName>
</protein>
<organism evidence="2 3">
    <name type="scientific">Cucumis sativus</name>
    <name type="common">Cucumber</name>
    <dbReference type="NCBI Taxonomy" id="3659"/>
    <lineage>
        <taxon>Eukaryota</taxon>
        <taxon>Viridiplantae</taxon>
        <taxon>Streptophyta</taxon>
        <taxon>Embryophyta</taxon>
        <taxon>Tracheophyta</taxon>
        <taxon>Spermatophyta</taxon>
        <taxon>Magnoliopsida</taxon>
        <taxon>eudicotyledons</taxon>
        <taxon>Gunneridae</taxon>
        <taxon>Pentapetalae</taxon>
        <taxon>rosids</taxon>
        <taxon>fabids</taxon>
        <taxon>Cucurbitales</taxon>
        <taxon>Cucurbitaceae</taxon>
        <taxon>Benincaseae</taxon>
        <taxon>Cucumis</taxon>
    </lineage>
</organism>
<dbReference type="Proteomes" id="UP000029981">
    <property type="component" value="Chromosome 3"/>
</dbReference>
<reference evidence="2 3" key="4">
    <citation type="journal article" date="2011" name="BMC Genomics">
        <title>RNA-Seq improves annotation of protein-coding genes in the cucumber genome.</title>
        <authorList>
            <person name="Li Z."/>
            <person name="Zhang Z."/>
            <person name="Yan P."/>
            <person name="Huang S."/>
            <person name="Fei Z."/>
            <person name="Lin K."/>
        </authorList>
    </citation>
    <scope>NUCLEOTIDE SEQUENCE [LARGE SCALE GENOMIC DNA]</scope>
    <source>
        <strain evidence="3">cv. 9930</strain>
    </source>
</reference>
<keyword evidence="1" id="KW-1133">Transmembrane helix</keyword>
<dbReference type="Gramene" id="KGN55910">
    <property type="protein sequence ID" value="KGN55910"/>
    <property type="gene ID" value="Csa_3G035875"/>
</dbReference>
<dbReference type="AlphaFoldDB" id="A0A0A0L1P9"/>
<proteinExistence type="predicted"/>
<name>A0A0A0L1P9_CUCSA</name>
<gene>
    <name evidence="2" type="ORF">Csa_3G035875</name>
</gene>
<keyword evidence="1" id="KW-0812">Transmembrane</keyword>
<keyword evidence="3" id="KW-1185">Reference proteome</keyword>
<evidence type="ECO:0000313" key="3">
    <source>
        <dbReference type="Proteomes" id="UP000029981"/>
    </source>
</evidence>
<feature type="transmembrane region" description="Helical" evidence="1">
    <location>
        <begin position="196"/>
        <end position="218"/>
    </location>
</feature>
<reference evidence="2 3" key="1">
    <citation type="journal article" date="2009" name="Nat. Genet.">
        <title>The genome of the cucumber, Cucumis sativus L.</title>
        <authorList>
            <person name="Huang S."/>
            <person name="Li R."/>
            <person name="Zhang Z."/>
            <person name="Li L."/>
            <person name="Gu X."/>
            <person name="Fan W."/>
            <person name="Lucas W.J."/>
            <person name="Wang X."/>
            <person name="Xie B."/>
            <person name="Ni P."/>
            <person name="Ren Y."/>
            <person name="Zhu H."/>
            <person name="Li J."/>
            <person name="Lin K."/>
            <person name="Jin W."/>
            <person name="Fei Z."/>
            <person name="Li G."/>
            <person name="Staub J."/>
            <person name="Kilian A."/>
            <person name="van der Vossen E.A."/>
            <person name="Wu Y."/>
            <person name="Guo J."/>
            <person name="He J."/>
            <person name="Jia Z."/>
            <person name="Ren Y."/>
            <person name="Tian G."/>
            <person name="Lu Y."/>
            <person name="Ruan J."/>
            <person name="Qian W."/>
            <person name="Wang M."/>
            <person name="Huang Q."/>
            <person name="Li B."/>
            <person name="Xuan Z."/>
            <person name="Cao J."/>
            <person name="Asan"/>
            <person name="Wu Z."/>
            <person name="Zhang J."/>
            <person name="Cai Q."/>
            <person name="Bai Y."/>
            <person name="Zhao B."/>
            <person name="Han Y."/>
            <person name="Li Y."/>
            <person name="Li X."/>
            <person name="Wang S."/>
            <person name="Shi Q."/>
            <person name="Liu S."/>
            <person name="Cho W.K."/>
            <person name="Kim J.Y."/>
            <person name="Xu Y."/>
            <person name="Heller-Uszynska K."/>
            <person name="Miao H."/>
            <person name="Cheng Z."/>
            <person name="Zhang S."/>
            <person name="Wu J."/>
            <person name="Yang Y."/>
            <person name="Kang H."/>
            <person name="Li M."/>
            <person name="Liang H."/>
            <person name="Ren X."/>
            <person name="Shi Z."/>
            <person name="Wen M."/>
            <person name="Jian M."/>
            <person name="Yang H."/>
            <person name="Zhang G."/>
            <person name="Yang Z."/>
            <person name="Chen R."/>
            <person name="Liu S."/>
            <person name="Li J."/>
            <person name="Ma L."/>
            <person name="Liu H."/>
            <person name="Zhou Y."/>
            <person name="Zhao J."/>
            <person name="Fang X."/>
            <person name="Li G."/>
            <person name="Fang L."/>
            <person name="Li Y."/>
            <person name="Liu D."/>
            <person name="Zheng H."/>
            <person name="Zhang Y."/>
            <person name="Qin N."/>
            <person name="Li Z."/>
            <person name="Yang G."/>
            <person name="Yang S."/>
            <person name="Bolund L."/>
            <person name="Kristiansen K."/>
            <person name="Zheng H."/>
            <person name="Li S."/>
            <person name="Zhang X."/>
            <person name="Yang H."/>
            <person name="Wang J."/>
            <person name="Sun R."/>
            <person name="Zhang B."/>
            <person name="Jiang S."/>
            <person name="Wang J."/>
            <person name="Du Y."/>
            <person name="Li S."/>
        </authorList>
    </citation>
    <scope>NUCLEOTIDE SEQUENCE [LARGE SCALE GENOMIC DNA]</scope>
    <source>
        <strain evidence="3">cv. 9930</strain>
    </source>
</reference>
<sequence length="221" mass="23963">MLQLSHSHDGDETVSVSASELRSHQAPLSLFCIFSQSPPSTEPPSTSSSSPISSSKPDTFFSNGGLYVHSNLFKTSRSFHFPTTETASFLAFPIKISCQENPVSAFLFNGPSFKSPTTTVLRHLNLASFKTFTKSESSDTRTKHSAFLLSIISTMSFLNSTSAASGLSDTVFTKNPALFNSSAKPYPTSGKTSLAAFLYFCIFIEYLATNFTLLLPFADSI</sequence>
<reference evidence="2 3" key="3">
    <citation type="journal article" date="2010" name="BMC Genomics">
        <title>Transcriptome sequencing and comparative analysis of cucumber flowers with different sex types.</title>
        <authorList>
            <person name="Guo S."/>
            <person name="Zheng Y."/>
            <person name="Joung J.G."/>
            <person name="Liu S."/>
            <person name="Zhang Z."/>
            <person name="Crasta O.R."/>
            <person name="Sobral B.W."/>
            <person name="Xu Y."/>
            <person name="Huang S."/>
            <person name="Fei Z."/>
        </authorList>
    </citation>
    <scope>NUCLEOTIDE SEQUENCE [LARGE SCALE GENOMIC DNA]</scope>
    <source>
        <strain evidence="3">cv. 9930</strain>
    </source>
</reference>
<evidence type="ECO:0000256" key="1">
    <source>
        <dbReference type="SAM" id="Phobius"/>
    </source>
</evidence>